<evidence type="ECO:0000313" key="1">
    <source>
        <dbReference type="EMBL" id="CAG9982142.1"/>
    </source>
</evidence>
<protein>
    <submittedName>
        <fullName evidence="1">Uncharacterized protein</fullName>
    </submittedName>
</protein>
<dbReference type="EMBL" id="CABFNO020001339">
    <property type="protein sequence ID" value="CAG9982142.1"/>
    <property type="molecule type" value="Genomic_DNA"/>
</dbReference>
<dbReference type="Proteomes" id="UP000754883">
    <property type="component" value="Unassembled WGS sequence"/>
</dbReference>
<sequence length="142" mass="16295">MNNSTESTIDNSDTWPDWRLLSSQLDGVSPTEAFTCRLRVQHSANQSSQPERCRLCAIIWFCVNRGEYRSITRLNEPVRACLAAREHELARKLASFIDHNRRSFPGDGGRRAGLERILARRLDLPTLRRMPAYPSDFAEAYD</sequence>
<dbReference type="AlphaFoldDB" id="A0A9N9U9L0"/>
<dbReference type="OrthoDB" id="10332587at2759"/>
<reference evidence="1" key="1">
    <citation type="submission" date="2021-10" db="EMBL/GenBank/DDBJ databases">
        <authorList>
            <person name="Piombo E."/>
        </authorList>
    </citation>
    <scope>NUCLEOTIDE SEQUENCE</scope>
</reference>
<name>A0A9N9U9L0_9HYPO</name>
<gene>
    <name evidence="1" type="ORF">CBYS24578_00015640</name>
</gene>
<proteinExistence type="predicted"/>
<comment type="caution">
    <text evidence="1">The sequence shown here is derived from an EMBL/GenBank/DDBJ whole genome shotgun (WGS) entry which is preliminary data.</text>
</comment>
<evidence type="ECO:0000313" key="2">
    <source>
        <dbReference type="Proteomes" id="UP000754883"/>
    </source>
</evidence>
<feature type="non-terminal residue" evidence="1">
    <location>
        <position position="1"/>
    </location>
</feature>
<organism evidence="1 2">
    <name type="scientific">Clonostachys byssicola</name>
    <dbReference type="NCBI Taxonomy" id="160290"/>
    <lineage>
        <taxon>Eukaryota</taxon>
        <taxon>Fungi</taxon>
        <taxon>Dikarya</taxon>
        <taxon>Ascomycota</taxon>
        <taxon>Pezizomycotina</taxon>
        <taxon>Sordariomycetes</taxon>
        <taxon>Hypocreomycetidae</taxon>
        <taxon>Hypocreales</taxon>
        <taxon>Bionectriaceae</taxon>
        <taxon>Clonostachys</taxon>
    </lineage>
</organism>
<keyword evidence="2" id="KW-1185">Reference proteome</keyword>
<accession>A0A9N9U9L0</accession>